<evidence type="ECO:0000256" key="1">
    <source>
        <dbReference type="SAM" id="MobiDB-lite"/>
    </source>
</evidence>
<dbReference type="EMBL" id="VOIF01000019">
    <property type="protein sequence ID" value="TWV68875.1"/>
    <property type="molecule type" value="Genomic_DNA"/>
</dbReference>
<protein>
    <submittedName>
        <fullName evidence="2">Uncharacterized protein</fullName>
    </submittedName>
</protein>
<evidence type="ECO:0000313" key="2">
    <source>
        <dbReference type="EMBL" id="TWV68875.1"/>
    </source>
</evidence>
<dbReference type="AlphaFoldDB" id="A0A5C6L3N9"/>
<reference evidence="2 3" key="1">
    <citation type="submission" date="2019-07" db="EMBL/GenBank/DDBJ databases">
        <title>Genome sequencing of Bacteroides dorei iSURF_12.</title>
        <authorList>
            <person name="Sevigny J.L."/>
            <person name="Ruoff K.L."/>
            <person name="Price C.E."/>
            <person name="Valls R.A."/>
            <person name="O'Toole G.A."/>
        </authorList>
    </citation>
    <scope>NUCLEOTIDE SEQUENCE [LARGE SCALE GENOMIC DNA]</scope>
    <source>
        <strain evidence="2 3">ANK132K_1B</strain>
    </source>
</reference>
<accession>A0A5C6L3N9</accession>
<proteinExistence type="predicted"/>
<feature type="region of interest" description="Disordered" evidence="1">
    <location>
        <begin position="180"/>
        <end position="204"/>
    </location>
</feature>
<evidence type="ECO:0000313" key="3">
    <source>
        <dbReference type="Proteomes" id="UP000315833"/>
    </source>
</evidence>
<dbReference type="RefSeq" id="WP_100262918.1">
    <property type="nucleotide sequence ID" value="NZ_VOIF01000019.1"/>
</dbReference>
<comment type="caution">
    <text evidence="2">The sequence shown here is derived from an EMBL/GenBank/DDBJ whole genome shotgun (WGS) entry which is preliminary data.</text>
</comment>
<sequence length="204" mass="22111">MAKDCTTADIYQSLNWCDGQTVLPGIRPKVFFQKKSNIAAWPKLPKLEEVKSMGELATYKGNFTMAAEKKWLTINSLSAKSNVTTEVQGERPSTTSLNKCTIKHPGTEEDAAGFCRQAMADDLVFLVQQRNGKFRVMGCEEFETVTKPAQALGEGVTGEAGTTLEIEATDVCPAPFYPGKIETEDGDISGADGSAWSDSSLDEP</sequence>
<feature type="compositionally biased region" description="Low complexity" evidence="1">
    <location>
        <begin position="188"/>
        <end position="204"/>
    </location>
</feature>
<dbReference type="Proteomes" id="UP000315833">
    <property type="component" value="Unassembled WGS sequence"/>
</dbReference>
<gene>
    <name evidence="2" type="ORF">FSA04_15335</name>
</gene>
<name>A0A5C6L3N9_9BACT</name>
<organism evidence="2 3">
    <name type="scientific">Phocaeicola dorei</name>
    <dbReference type="NCBI Taxonomy" id="357276"/>
    <lineage>
        <taxon>Bacteria</taxon>
        <taxon>Pseudomonadati</taxon>
        <taxon>Bacteroidota</taxon>
        <taxon>Bacteroidia</taxon>
        <taxon>Bacteroidales</taxon>
        <taxon>Bacteroidaceae</taxon>
        <taxon>Phocaeicola</taxon>
    </lineage>
</organism>